<organism evidence="2 3">
    <name type="scientific">Novosphingobium cyanobacteriorum</name>
    <dbReference type="NCBI Taxonomy" id="3024215"/>
    <lineage>
        <taxon>Bacteria</taxon>
        <taxon>Pseudomonadati</taxon>
        <taxon>Pseudomonadota</taxon>
        <taxon>Alphaproteobacteria</taxon>
        <taxon>Sphingomonadales</taxon>
        <taxon>Sphingomonadaceae</taxon>
        <taxon>Novosphingobium</taxon>
    </lineage>
</organism>
<dbReference type="Proteomes" id="UP001222770">
    <property type="component" value="Unassembled WGS sequence"/>
</dbReference>
<feature type="chain" id="PRO_5046155346" description="UrcA family protein" evidence="1">
    <location>
        <begin position="24"/>
        <end position="144"/>
    </location>
</feature>
<evidence type="ECO:0008006" key="4">
    <source>
        <dbReference type="Google" id="ProtNLM"/>
    </source>
</evidence>
<gene>
    <name evidence="2" type="ORF">POM99_14435</name>
</gene>
<proteinExistence type="predicted"/>
<evidence type="ECO:0000313" key="2">
    <source>
        <dbReference type="EMBL" id="MDF8334403.1"/>
    </source>
</evidence>
<reference evidence="2 3" key="1">
    <citation type="submission" date="2023-03" db="EMBL/GenBank/DDBJ databases">
        <title>Novosphingobium cyanobacteriorum sp. nov., isolated from a eutrophic reservoir during the Microcystis bloom period.</title>
        <authorList>
            <person name="Kang M."/>
            <person name="Le V."/>
            <person name="Ko S.-R."/>
            <person name="Lee S.-A."/>
            <person name="Ahn C.-Y."/>
        </authorList>
    </citation>
    <scope>NUCLEOTIDE SEQUENCE [LARGE SCALE GENOMIC DNA]</scope>
    <source>
        <strain evidence="2 3">HBC54</strain>
    </source>
</reference>
<dbReference type="EMBL" id="JAROCY010000013">
    <property type="protein sequence ID" value="MDF8334403.1"/>
    <property type="molecule type" value="Genomic_DNA"/>
</dbReference>
<feature type="signal peptide" evidence="1">
    <location>
        <begin position="1"/>
        <end position="23"/>
    </location>
</feature>
<sequence length="144" mass="14551">MMRQTLVLAAGICALAAAGSAMAQPDNSPQAAEDIVARAHARPMGFIATSGPDVAGHYAVAIDVSGIDPTTPAGWARINRRVNVGLGQLCDLTGAHNLITGPDSPERAACLAEGRAAAEAQMHRARAAAERGETVATLGISTAG</sequence>
<dbReference type="RefSeq" id="WP_277279041.1">
    <property type="nucleotide sequence ID" value="NZ_JAROCY010000013.1"/>
</dbReference>
<accession>A0ABT6CLG7</accession>
<name>A0ABT6CLG7_9SPHN</name>
<keyword evidence="1" id="KW-0732">Signal</keyword>
<protein>
    <recommendedName>
        <fullName evidence="4">UrcA family protein</fullName>
    </recommendedName>
</protein>
<evidence type="ECO:0000256" key="1">
    <source>
        <dbReference type="SAM" id="SignalP"/>
    </source>
</evidence>
<comment type="caution">
    <text evidence="2">The sequence shown here is derived from an EMBL/GenBank/DDBJ whole genome shotgun (WGS) entry which is preliminary data.</text>
</comment>
<evidence type="ECO:0000313" key="3">
    <source>
        <dbReference type="Proteomes" id="UP001222770"/>
    </source>
</evidence>
<keyword evidence="3" id="KW-1185">Reference proteome</keyword>